<proteinExistence type="predicted"/>
<organism evidence="9 10">
    <name type="scientific">Ureibacillus galli</name>
    <dbReference type="NCBI Taxonomy" id="2762222"/>
    <lineage>
        <taxon>Bacteria</taxon>
        <taxon>Bacillati</taxon>
        <taxon>Bacillota</taxon>
        <taxon>Bacilli</taxon>
        <taxon>Bacillales</taxon>
        <taxon>Caryophanaceae</taxon>
        <taxon>Ureibacillus</taxon>
    </lineage>
</organism>
<dbReference type="InterPro" id="IPR050171">
    <property type="entry name" value="MFS_Transporters"/>
</dbReference>
<evidence type="ECO:0000256" key="7">
    <source>
        <dbReference type="SAM" id="Phobius"/>
    </source>
</evidence>
<feature type="transmembrane region" description="Helical" evidence="7">
    <location>
        <begin position="351"/>
        <end position="377"/>
    </location>
</feature>
<feature type="transmembrane region" description="Helical" evidence="7">
    <location>
        <begin position="142"/>
        <end position="161"/>
    </location>
</feature>
<reference evidence="9 10" key="1">
    <citation type="submission" date="2020-08" db="EMBL/GenBank/DDBJ databases">
        <title>A Genomic Blueprint of the Chicken Gut Microbiome.</title>
        <authorList>
            <person name="Gilroy R."/>
            <person name="Ravi A."/>
            <person name="Getino M."/>
            <person name="Pursley I."/>
            <person name="Horton D.L."/>
            <person name="Alikhan N.-F."/>
            <person name="Baker D."/>
            <person name="Gharbi K."/>
            <person name="Hall N."/>
            <person name="Watson M."/>
            <person name="Adriaenssens E.M."/>
            <person name="Foster-Nyarko E."/>
            <person name="Jarju S."/>
            <person name="Secka A."/>
            <person name="Antonio M."/>
            <person name="Oren A."/>
            <person name="Chaudhuri R."/>
            <person name="La Ragione R.M."/>
            <person name="Hildebrand F."/>
            <person name="Pallen M.J."/>
        </authorList>
    </citation>
    <scope>NUCLEOTIDE SEQUENCE [LARGE SCALE GENOMIC DNA]</scope>
    <source>
        <strain evidence="9 10">Re31</strain>
    </source>
</reference>
<evidence type="ECO:0000256" key="2">
    <source>
        <dbReference type="ARBA" id="ARBA00022448"/>
    </source>
</evidence>
<dbReference type="Proteomes" id="UP000640930">
    <property type="component" value="Unassembled WGS sequence"/>
</dbReference>
<comment type="subcellular location">
    <subcellularLocation>
        <location evidence="1">Cell membrane</location>
        <topology evidence="1">Multi-pass membrane protein</topology>
    </subcellularLocation>
</comment>
<evidence type="ECO:0000313" key="10">
    <source>
        <dbReference type="Proteomes" id="UP000640930"/>
    </source>
</evidence>
<keyword evidence="6 7" id="KW-0472">Membrane</keyword>
<dbReference type="Gene3D" id="1.20.1250.20">
    <property type="entry name" value="MFS general substrate transporter like domains"/>
    <property type="match status" value="1"/>
</dbReference>
<dbReference type="Pfam" id="PF07690">
    <property type="entry name" value="MFS_1"/>
    <property type="match status" value="2"/>
</dbReference>
<feature type="transmembrane region" description="Helical" evidence="7">
    <location>
        <begin position="42"/>
        <end position="62"/>
    </location>
</feature>
<name>A0ABR8XEL6_9BACL</name>
<keyword evidence="5 7" id="KW-1133">Transmembrane helix</keyword>
<dbReference type="SUPFAM" id="SSF103473">
    <property type="entry name" value="MFS general substrate transporter"/>
    <property type="match status" value="1"/>
</dbReference>
<evidence type="ECO:0000256" key="3">
    <source>
        <dbReference type="ARBA" id="ARBA00022475"/>
    </source>
</evidence>
<dbReference type="InterPro" id="IPR011701">
    <property type="entry name" value="MFS"/>
</dbReference>
<feature type="transmembrane region" description="Helical" evidence="7">
    <location>
        <begin position="260"/>
        <end position="281"/>
    </location>
</feature>
<keyword evidence="10" id="KW-1185">Reference proteome</keyword>
<dbReference type="EMBL" id="JACSQA010000022">
    <property type="protein sequence ID" value="MBD8027659.1"/>
    <property type="molecule type" value="Genomic_DNA"/>
</dbReference>
<evidence type="ECO:0000256" key="6">
    <source>
        <dbReference type="ARBA" id="ARBA00023136"/>
    </source>
</evidence>
<feature type="transmembrane region" description="Helical" evidence="7">
    <location>
        <begin position="314"/>
        <end position="331"/>
    </location>
</feature>
<feature type="transmembrane region" description="Helical" evidence="7">
    <location>
        <begin position="100"/>
        <end position="121"/>
    </location>
</feature>
<evidence type="ECO:0000313" key="9">
    <source>
        <dbReference type="EMBL" id="MBD8027659.1"/>
    </source>
</evidence>
<dbReference type="PROSITE" id="PS50850">
    <property type="entry name" value="MFS"/>
    <property type="match status" value="1"/>
</dbReference>
<sequence>MKWRDYPQNVKVRLLTSFFIRALSSAVLPFMALFFAQEMNKLWAGVFLVIAVIVGFLSNLVGGYVSDRFQRKKILIISSAVSASMLLLMTISLLPEQNIITLFAIAFVLFTISSSMEYPTMDALIIDSTTSENRKAIYTADYWLSNLSMAIGTALGGLLYVKHQIELFSILTFVAICITIVYGIWLEDTKRELLEQKHTNLVMDVLHSYKVALQDRPFVKVVVGSMFIIAAELSLNSYIAVRLAESFDSLYIGGFEISGIRMLSILNIENMLLVVLLTFFISRFTDRFSKPKVIVIGLIIYGIGYSVVMSANIWYVLILFAFIATIGELIYSPIFNAEQANMMPADKRGSYAAFAIVGYSGADLISRSSIIVGTFLIPSMMSVYIGIIIMLGIIFIYTGIYRRKTVKVKMNSSF</sequence>
<dbReference type="PANTHER" id="PTHR23517:SF3">
    <property type="entry name" value="INTEGRAL MEMBRANE TRANSPORT PROTEIN"/>
    <property type="match status" value="1"/>
</dbReference>
<protein>
    <submittedName>
        <fullName evidence="9">MFS transporter</fullName>
    </submittedName>
</protein>
<feature type="transmembrane region" description="Helical" evidence="7">
    <location>
        <begin position="293"/>
        <end position="308"/>
    </location>
</feature>
<evidence type="ECO:0000259" key="8">
    <source>
        <dbReference type="PROSITE" id="PS50850"/>
    </source>
</evidence>
<dbReference type="InterPro" id="IPR020846">
    <property type="entry name" value="MFS_dom"/>
</dbReference>
<keyword evidence="4 7" id="KW-0812">Transmembrane</keyword>
<accession>A0ABR8XEL6</accession>
<dbReference type="CDD" id="cd17329">
    <property type="entry name" value="MFS_MdtH_MDR_like"/>
    <property type="match status" value="1"/>
</dbReference>
<feature type="domain" description="Major facilitator superfamily (MFS) profile" evidence="8">
    <location>
        <begin position="1"/>
        <end position="404"/>
    </location>
</feature>
<evidence type="ECO:0000256" key="5">
    <source>
        <dbReference type="ARBA" id="ARBA00022989"/>
    </source>
</evidence>
<feature type="transmembrane region" description="Helical" evidence="7">
    <location>
        <begin position="74"/>
        <end position="94"/>
    </location>
</feature>
<comment type="caution">
    <text evidence="9">The sequence shown here is derived from an EMBL/GenBank/DDBJ whole genome shotgun (WGS) entry which is preliminary data.</text>
</comment>
<feature type="transmembrane region" description="Helical" evidence="7">
    <location>
        <begin position="383"/>
        <end position="401"/>
    </location>
</feature>
<dbReference type="PANTHER" id="PTHR23517">
    <property type="entry name" value="RESISTANCE PROTEIN MDTM, PUTATIVE-RELATED-RELATED"/>
    <property type="match status" value="1"/>
</dbReference>
<feature type="transmembrane region" description="Helical" evidence="7">
    <location>
        <begin position="218"/>
        <end position="240"/>
    </location>
</feature>
<gene>
    <name evidence="9" type="ORF">H9636_13455</name>
</gene>
<keyword evidence="3" id="KW-1003">Cell membrane</keyword>
<dbReference type="RefSeq" id="WP_191708090.1">
    <property type="nucleotide sequence ID" value="NZ_JACSQA010000022.1"/>
</dbReference>
<feature type="transmembrane region" description="Helical" evidence="7">
    <location>
        <begin position="12"/>
        <end position="36"/>
    </location>
</feature>
<feature type="transmembrane region" description="Helical" evidence="7">
    <location>
        <begin position="167"/>
        <end position="186"/>
    </location>
</feature>
<keyword evidence="2" id="KW-0813">Transport</keyword>
<dbReference type="InterPro" id="IPR036259">
    <property type="entry name" value="MFS_trans_sf"/>
</dbReference>
<evidence type="ECO:0000256" key="4">
    <source>
        <dbReference type="ARBA" id="ARBA00022692"/>
    </source>
</evidence>
<evidence type="ECO:0000256" key="1">
    <source>
        <dbReference type="ARBA" id="ARBA00004651"/>
    </source>
</evidence>